<dbReference type="SUPFAM" id="SSF50156">
    <property type="entry name" value="PDZ domain-like"/>
    <property type="match status" value="1"/>
</dbReference>
<evidence type="ECO:0000313" key="5">
    <source>
        <dbReference type="Proteomes" id="UP000011087"/>
    </source>
</evidence>
<dbReference type="SMART" id="SM00228">
    <property type="entry name" value="PDZ"/>
    <property type="match status" value="1"/>
</dbReference>
<dbReference type="Gene3D" id="2.30.42.10">
    <property type="match status" value="1"/>
</dbReference>
<dbReference type="AlphaFoldDB" id="L1JYX9"/>
<reference evidence="5" key="2">
    <citation type="submission" date="2012-11" db="EMBL/GenBank/DDBJ databases">
        <authorList>
            <person name="Kuo A."/>
            <person name="Curtis B.A."/>
            <person name="Tanifuji G."/>
            <person name="Burki F."/>
            <person name="Gruber A."/>
            <person name="Irimia M."/>
            <person name="Maruyama S."/>
            <person name="Arias M.C."/>
            <person name="Ball S.G."/>
            <person name="Gile G.H."/>
            <person name="Hirakawa Y."/>
            <person name="Hopkins J.F."/>
            <person name="Rensing S.A."/>
            <person name="Schmutz J."/>
            <person name="Symeonidi A."/>
            <person name="Elias M."/>
            <person name="Eveleigh R.J."/>
            <person name="Herman E.K."/>
            <person name="Klute M.J."/>
            <person name="Nakayama T."/>
            <person name="Obornik M."/>
            <person name="Reyes-Prieto A."/>
            <person name="Armbrust E.V."/>
            <person name="Aves S.J."/>
            <person name="Beiko R.G."/>
            <person name="Coutinho P."/>
            <person name="Dacks J.B."/>
            <person name="Durnford D.G."/>
            <person name="Fast N.M."/>
            <person name="Green B.R."/>
            <person name="Grisdale C."/>
            <person name="Hempe F."/>
            <person name="Henrissat B."/>
            <person name="Hoppner M.P."/>
            <person name="Ishida K.-I."/>
            <person name="Kim E."/>
            <person name="Koreny L."/>
            <person name="Kroth P.G."/>
            <person name="Liu Y."/>
            <person name="Malik S.-B."/>
            <person name="Maier U.G."/>
            <person name="McRose D."/>
            <person name="Mock T."/>
            <person name="Neilson J.A."/>
            <person name="Onodera N.T."/>
            <person name="Poole A.M."/>
            <person name="Pritham E.J."/>
            <person name="Richards T.A."/>
            <person name="Rocap G."/>
            <person name="Roy S.W."/>
            <person name="Sarai C."/>
            <person name="Schaack S."/>
            <person name="Shirato S."/>
            <person name="Slamovits C.H."/>
            <person name="Spencer D.F."/>
            <person name="Suzuki S."/>
            <person name="Worden A.Z."/>
            <person name="Zauner S."/>
            <person name="Barry K."/>
            <person name="Bell C."/>
            <person name="Bharti A.K."/>
            <person name="Crow J.A."/>
            <person name="Grimwood J."/>
            <person name="Kramer R."/>
            <person name="Lindquist E."/>
            <person name="Lucas S."/>
            <person name="Salamov A."/>
            <person name="McFadden G.I."/>
            <person name="Lane C.E."/>
            <person name="Keeling P.J."/>
            <person name="Gray M.W."/>
            <person name="Grigoriev I.V."/>
            <person name="Archibald J.M."/>
        </authorList>
    </citation>
    <scope>NUCLEOTIDE SEQUENCE</scope>
    <source>
        <strain evidence="5">CCMP2712</strain>
    </source>
</reference>
<evidence type="ECO:0000313" key="4">
    <source>
        <dbReference type="EnsemblProtists" id="EKX53587"/>
    </source>
</evidence>
<sequence>MPLQPLDEVVLSRGIVDSALPYSGQTVDTFKSMAMESPMKTQVSDHKAPPAHNVKAPSPHLPRPSPQQPKRTSSYTAQVDNNPLATGKQITLGITFGRDEDESMLPGLKVVRLKDGGVAALSGRISVGDRVITVDGNDISKLSPVEANRLLVGAEGSVAGLFGRNCDPGAEKLSV</sequence>
<protein>
    <recommendedName>
        <fullName evidence="2">PDZ domain-containing protein</fullName>
    </recommendedName>
</protein>
<dbReference type="EMBL" id="JH992969">
    <property type="protein sequence ID" value="EKX53587.1"/>
    <property type="molecule type" value="Genomic_DNA"/>
</dbReference>
<organism evidence="3">
    <name type="scientific">Guillardia theta (strain CCMP2712)</name>
    <name type="common">Cryptophyte</name>
    <dbReference type="NCBI Taxonomy" id="905079"/>
    <lineage>
        <taxon>Eukaryota</taxon>
        <taxon>Cryptophyceae</taxon>
        <taxon>Pyrenomonadales</taxon>
        <taxon>Geminigeraceae</taxon>
        <taxon>Guillardia</taxon>
    </lineage>
</organism>
<proteinExistence type="predicted"/>
<dbReference type="PROSITE" id="PS50106">
    <property type="entry name" value="PDZ"/>
    <property type="match status" value="1"/>
</dbReference>
<dbReference type="InterPro" id="IPR036034">
    <property type="entry name" value="PDZ_sf"/>
</dbReference>
<dbReference type="EnsemblProtists" id="EKX53587">
    <property type="protein sequence ID" value="EKX53587"/>
    <property type="gene ID" value="GUITHDRAFT_132693"/>
</dbReference>
<feature type="domain" description="PDZ" evidence="2">
    <location>
        <begin position="78"/>
        <end position="158"/>
    </location>
</feature>
<dbReference type="KEGG" id="gtt:GUITHDRAFT_132693"/>
<dbReference type="InterPro" id="IPR001478">
    <property type="entry name" value="PDZ"/>
</dbReference>
<feature type="compositionally biased region" description="Polar residues" evidence="1">
    <location>
        <begin position="68"/>
        <end position="82"/>
    </location>
</feature>
<dbReference type="OrthoDB" id="123971at2759"/>
<evidence type="ECO:0000256" key="1">
    <source>
        <dbReference type="SAM" id="MobiDB-lite"/>
    </source>
</evidence>
<dbReference type="PaxDb" id="55529-EKX53587"/>
<dbReference type="Pfam" id="PF00595">
    <property type="entry name" value="PDZ"/>
    <property type="match status" value="1"/>
</dbReference>
<dbReference type="HOGENOM" id="CLU_1535397_0_0_1"/>
<dbReference type="RefSeq" id="XP_005840567.1">
    <property type="nucleotide sequence ID" value="XM_005840510.1"/>
</dbReference>
<dbReference type="Proteomes" id="UP000011087">
    <property type="component" value="Unassembled WGS sequence"/>
</dbReference>
<name>L1JYX9_GUITC</name>
<evidence type="ECO:0000259" key="2">
    <source>
        <dbReference type="PROSITE" id="PS50106"/>
    </source>
</evidence>
<reference evidence="4" key="3">
    <citation type="submission" date="2016-03" db="UniProtKB">
        <authorList>
            <consortium name="EnsemblProtists"/>
        </authorList>
    </citation>
    <scope>IDENTIFICATION</scope>
</reference>
<accession>L1JYX9</accession>
<evidence type="ECO:0000313" key="3">
    <source>
        <dbReference type="EMBL" id="EKX53587.1"/>
    </source>
</evidence>
<dbReference type="GeneID" id="17310576"/>
<reference evidence="3 5" key="1">
    <citation type="journal article" date="2012" name="Nature">
        <title>Algal genomes reveal evolutionary mosaicism and the fate of nucleomorphs.</title>
        <authorList>
            <consortium name="DOE Joint Genome Institute"/>
            <person name="Curtis B.A."/>
            <person name="Tanifuji G."/>
            <person name="Burki F."/>
            <person name="Gruber A."/>
            <person name="Irimia M."/>
            <person name="Maruyama S."/>
            <person name="Arias M.C."/>
            <person name="Ball S.G."/>
            <person name="Gile G.H."/>
            <person name="Hirakawa Y."/>
            <person name="Hopkins J.F."/>
            <person name="Kuo A."/>
            <person name="Rensing S.A."/>
            <person name="Schmutz J."/>
            <person name="Symeonidi A."/>
            <person name="Elias M."/>
            <person name="Eveleigh R.J."/>
            <person name="Herman E.K."/>
            <person name="Klute M.J."/>
            <person name="Nakayama T."/>
            <person name="Obornik M."/>
            <person name="Reyes-Prieto A."/>
            <person name="Armbrust E.V."/>
            <person name="Aves S.J."/>
            <person name="Beiko R.G."/>
            <person name="Coutinho P."/>
            <person name="Dacks J.B."/>
            <person name="Durnford D.G."/>
            <person name="Fast N.M."/>
            <person name="Green B.R."/>
            <person name="Grisdale C.J."/>
            <person name="Hempel F."/>
            <person name="Henrissat B."/>
            <person name="Hoppner M.P."/>
            <person name="Ishida K."/>
            <person name="Kim E."/>
            <person name="Koreny L."/>
            <person name="Kroth P.G."/>
            <person name="Liu Y."/>
            <person name="Malik S.B."/>
            <person name="Maier U.G."/>
            <person name="McRose D."/>
            <person name="Mock T."/>
            <person name="Neilson J.A."/>
            <person name="Onodera N.T."/>
            <person name="Poole A.M."/>
            <person name="Pritham E.J."/>
            <person name="Richards T.A."/>
            <person name="Rocap G."/>
            <person name="Roy S.W."/>
            <person name="Sarai C."/>
            <person name="Schaack S."/>
            <person name="Shirato S."/>
            <person name="Slamovits C.H."/>
            <person name="Spencer D.F."/>
            <person name="Suzuki S."/>
            <person name="Worden A.Z."/>
            <person name="Zauner S."/>
            <person name="Barry K."/>
            <person name="Bell C."/>
            <person name="Bharti A.K."/>
            <person name="Crow J.A."/>
            <person name="Grimwood J."/>
            <person name="Kramer R."/>
            <person name="Lindquist E."/>
            <person name="Lucas S."/>
            <person name="Salamov A."/>
            <person name="McFadden G.I."/>
            <person name="Lane C.E."/>
            <person name="Keeling P.J."/>
            <person name="Gray M.W."/>
            <person name="Grigoriev I.V."/>
            <person name="Archibald J.M."/>
        </authorList>
    </citation>
    <scope>NUCLEOTIDE SEQUENCE</scope>
    <source>
        <strain evidence="3 5">CCMP2712</strain>
    </source>
</reference>
<feature type="region of interest" description="Disordered" evidence="1">
    <location>
        <begin position="37"/>
        <end position="82"/>
    </location>
</feature>
<keyword evidence="5" id="KW-1185">Reference proteome</keyword>
<dbReference type="CDD" id="cd00136">
    <property type="entry name" value="PDZ_canonical"/>
    <property type="match status" value="1"/>
</dbReference>
<gene>
    <name evidence="3" type="ORF">GUITHDRAFT_132693</name>
</gene>